<accession>A0ABR2JSA3</accession>
<feature type="region of interest" description="Disordered" evidence="1">
    <location>
        <begin position="781"/>
        <end position="814"/>
    </location>
</feature>
<feature type="compositionally biased region" description="Polar residues" evidence="1">
    <location>
        <begin position="781"/>
        <end position="793"/>
    </location>
</feature>
<feature type="compositionally biased region" description="Polar residues" evidence="1">
    <location>
        <begin position="370"/>
        <end position="379"/>
    </location>
</feature>
<feature type="region of interest" description="Disordered" evidence="1">
    <location>
        <begin position="370"/>
        <end position="435"/>
    </location>
</feature>
<feature type="region of interest" description="Disordered" evidence="1">
    <location>
        <begin position="932"/>
        <end position="971"/>
    </location>
</feature>
<name>A0ABR2JSA3_9EUKA</name>
<evidence type="ECO:0008006" key="4">
    <source>
        <dbReference type="Google" id="ProtNLM"/>
    </source>
</evidence>
<dbReference type="EMBL" id="JAPFFF010000009">
    <property type="protein sequence ID" value="KAK8881771.1"/>
    <property type="molecule type" value="Genomic_DNA"/>
</dbReference>
<feature type="region of interest" description="Disordered" evidence="1">
    <location>
        <begin position="1081"/>
        <end position="1120"/>
    </location>
</feature>
<feature type="region of interest" description="Disordered" evidence="1">
    <location>
        <begin position="1"/>
        <end position="30"/>
    </location>
</feature>
<feature type="compositionally biased region" description="Low complexity" evidence="1">
    <location>
        <begin position="936"/>
        <end position="970"/>
    </location>
</feature>
<evidence type="ECO:0000256" key="1">
    <source>
        <dbReference type="SAM" id="MobiDB-lite"/>
    </source>
</evidence>
<reference evidence="2 3" key="1">
    <citation type="submission" date="2024-04" db="EMBL/GenBank/DDBJ databases">
        <title>Tritrichomonas musculus Genome.</title>
        <authorList>
            <person name="Alves-Ferreira E."/>
            <person name="Grigg M."/>
            <person name="Lorenzi H."/>
            <person name="Galac M."/>
        </authorList>
    </citation>
    <scope>NUCLEOTIDE SEQUENCE [LARGE SCALE GENOMIC DNA]</scope>
    <source>
        <strain evidence="2 3">EAF2021</strain>
    </source>
</reference>
<feature type="region of interest" description="Disordered" evidence="1">
    <location>
        <begin position="447"/>
        <end position="497"/>
    </location>
</feature>
<evidence type="ECO:0000313" key="2">
    <source>
        <dbReference type="EMBL" id="KAK8881771.1"/>
    </source>
</evidence>
<feature type="compositionally biased region" description="Polar residues" evidence="1">
    <location>
        <begin position="466"/>
        <end position="476"/>
    </location>
</feature>
<feature type="region of interest" description="Disordered" evidence="1">
    <location>
        <begin position="1281"/>
        <end position="1308"/>
    </location>
</feature>
<feature type="compositionally biased region" description="Polar residues" evidence="1">
    <location>
        <begin position="1282"/>
        <end position="1308"/>
    </location>
</feature>
<evidence type="ECO:0000313" key="3">
    <source>
        <dbReference type="Proteomes" id="UP001470230"/>
    </source>
</evidence>
<dbReference type="Proteomes" id="UP001470230">
    <property type="component" value="Unassembled WGS sequence"/>
</dbReference>
<comment type="caution">
    <text evidence="2">The sequence shown here is derived from an EMBL/GenBank/DDBJ whole genome shotgun (WGS) entry which is preliminary data.</text>
</comment>
<sequence length="1308" mass="146171">MRLNKKKSTALGQQSPPPDLSQASKNKNQKIPKELASNISSHVKRAVEGISSKMDKGNIDKIISDSVTAEGCYYIMDSIINIFDHSSNNDSIVLKALEVLYILLQTPNTTFRTTAQPFMPEIISITTLNFKKSKLKFRNQVHELAKAIYLNLQSNKPLPTPVQLGLADHLSPFVVINVNRKKNNIINTENQNLQEDDNDPPLDFLNDTSEQKNRINLNDTNINISFDDMDNDDTNGKNALEADLIDCDNTKNDLIDCDTSQKHVDTSILSPSNTNDNPRIEIGDSFKYPSKAKQVFDDYLKKNGLVDEVPEQNSETNKSLDNLLLIPDDSFTASSNFYSSVNVVNNNSSKNNNNISDSNVICDNNVEINSSYDTESNSKPSRRPKQFKISLEKSEPPNSPNIPRSQSLRSNMPSIHCQNKDSNLNPQASNGQDSNLSVLIDPNQIIDLTKPSSTPNSPPGSIVDPKQNNYLDSILNSAPIKSPSHTPSTFEPPPNYELPDSTSIYNSEAGSSLNLNTNQYSSQLSKSNLMLNTSSNFNSNIGLNTKNSISDSILKMNTKEEITTSRTSGIPLLSSAASNLQISQKNSNFSFNTINSSNHSPNEGINPSISVNAIGNVNENKSTNNILNNNNEMSLNIAKKKNNSFHFNVQCESLKPQNQEPIIINENNKLSNNFTNPPQTKAKKSFRIEKKRNTPKKYNSINISPLDIPINSSFEGKLYSNSSNNPYLSSHSSNFSSQDLYGSSIHASTNDEDEFNFQSKPTVGLEYYDNQFEPITPVQSGALQMPNENNSHVSPIVNEPPTLSNNDDTTQKDDKFDQITPVRTPIKPRRSRHLSDVGFEPLNLQNFNNSNNNDDNTEKIDENVFNNSQVSDDQFELITPVRKNSESFTNANNNDNEQFGPITPTKNQAFGTSLDDQFEPITPVKILLETFDDDTTNNNDDNNNIQNNIQNNNNDDSLNNSNNNNNSNDSGMFVPLWPSYHENTFSDDQFIPMSPTPGNLDQVPNNAIPRFSNMDLDGIPSNSKNIINNYHNISPRGNRRHISFDSGIQSFSNGSDRFEAITPPNARSMFILNNPSYKSAVDANANQSPKNDSENEMPNKFNDNSFSDQFEPITPPSSLQNRSQITDLLSSNEPMIPSPDIFNQNDKNDHKFDEDLDKQLNKNHADENHRFVSFEISKQTTNPHPESNGNQYDNFEPIDPVNNSDIDNPNANINVNPNIEITTDNFNHRNDSAPNIQNNDINIDDNFESIRKNDILIDANKNPSDDIPLTKENVIDLRPVVPNNNNNSKRFSIKRTPSPQTVEENINN</sequence>
<proteinExistence type="predicted"/>
<dbReference type="InterPro" id="IPR008942">
    <property type="entry name" value="ENTH_VHS"/>
</dbReference>
<keyword evidence="3" id="KW-1185">Reference proteome</keyword>
<organism evidence="2 3">
    <name type="scientific">Tritrichomonas musculus</name>
    <dbReference type="NCBI Taxonomy" id="1915356"/>
    <lineage>
        <taxon>Eukaryota</taxon>
        <taxon>Metamonada</taxon>
        <taxon>Parabasalia</taxon>
        <taxon>Tritrichomonadida</taxon>
        <taxon>Tritrichomonadidae</taxon>
        <taxon>Tritrichomonas</taxon>
    </lineage>
</organism>
<protein>
    <recommendedName>
        <fullName evidence="4">ENTH domain-containing protein</fullName>
    </recommendedName>
</protein>
<dbReference type="Gene3D" id="1.25.40.90">
    <property type="match status" value="1"/>
</dbReference>
<gene>
    <name evidence="2" type="ORF">M9Y10_044407</name>
</gene>
<feature type="compositionally biased region" description="Polar residues" evidence="1">
    <location>
        <begin position="401"/>
        <end position="435"/>
    </location>
</feature>